<accession>A0A1L9PXG4</accession>
<dbReference type="PANTHER" id="PTHR37490:SF3">
    <property type="entry name" value="DUF3431 DOMAIN CONTAINING PROTEIN"/>
    <property type="match status" value="1"/>
</dbReference>
<organism evidence="2 3">
    <name type="scientific">Aspergillus versicolor CBS 583.65</name>
    <dbReference type="NCBI Taxonomy" id="1036611"/>
    <lineage>
        <taxon>Eukaryota</taxon>
        <taxon>Fungi</taxon>
        <taxon>Dikarya</taxon>
        <taxon>Ascomycota</taxon>
        <taxon>Pezizomycotina</taxon>
        <taxon>Eurotiomycetes</taxon>
        <taxon>Eurotiomycetidae</taxon>
        <taxon>Eurotiales</taxon>
        <taxon>Aspergillaceae</taxon>
        <taxon>Aspergillus</taxon>
        <taxon>Aspergillus subgen. Nidulantes</taxon>
    </lineage>
</organism>
<dbReference type="VEuPathDB" id="FungiDB:ASPVEDRAFT_87447"/>
<protein>
    <recommendedName>
        <fullName evidence="4">DUF3431 domain-containing protein</fullName>
    </recommendedName>
</protein>
<dbReference type="InterPro" id="IPR021838">
    <property type="entry name" value="DUF3431"/>
</dbReference>
<keyword evidence="1" id="KW-1133">Transmembrane helix</keyword>
<name>A0A1L9PXG4_ASPVE</name>
<dbReference type="Proteomes" id="UP000184073">
    <property type="component" value="Unassembled WGS sequence"/>
</dbReference>
<sequence>MFFFFFSGVNSPRRRNREKAIFLTIFIIFALYLLFFSSSSPRKHVNPTIYDSEALGGPYRDPQSGKATPAPQSAPIRKSMVVASMKSDDVSWLHNYFPDWHKSIYVVDDKKAQLTVKQNKGRESMVYLTYIIDNYDNLPDSILFIHSQRYQWHNDDPYYDGMPMLRNFQLPYLEKQGYVNLRCAWVLGCPEEIHPLTDTHRENIHAGEYFKNAFMELFPGVEVPEAVGASCCAQFGVTSWQIRERPKSDYVRFRKWLSETDLTDDLSGRIMEYSWHMIFGKAPVHCPSAEECYCRVFGLCDLTCPSQDACKNRYQLPKYSTLPQGWPFIGWNGQKQDPSKGGLPDQG</sequence>
<gene>
    <name evidence="2" type="ORF">ASPVEDRAFT_87447</name>
</gene>
<dbReference type="GeneID" id="63733577"/>
<dbReference type="RefSeq" id="XP_040671894.1">
    <property type="nucleotide sequence ID" value="XM_040818066.1"/>
</dbReference>
<reference evidence="3" key="1">
    <citation type="journal article" date="2017" name="Genome Biol.">
        <title>Comparative genomics reveals high biological diversity and specific adaptations in the industrially and medically important fungal genus Aspergillus.</title>
        <authorList>
            <person name="de Vries R.P."/>
            <person name="Riley R."/>
            <person name="Wiebenga A."/>
            <person name="Aguilar-Osorio G."/>
            <person name="Amillis S."/>
            <person name="Uchima C.A."/>
            <person name="Anderluh G."/>
            <person name="Asadollahi M."/>
            <person name="Askin M."/>
            <person name="Barry K."/>
            <person name="Battaglia E."/>
            <person name="Bayram O."/>
            <person name="Benocci T."/>
            <person name="Braus-Stromeyer S.A."/>
            <person name="Caldana C."/>
            <person name="Canovas D."/>
            <person name="Cerqueira G.C."/>
            <person name="Chen F."/>
            <person name="Chen W."/>
            <person name="Choi C."/>
            <person name="Clum A."/>
            <person name="Dos Santos R.A."/>
            <person name="Damasio A.R."/>
            <person name="Diallinas G."/>
            <person name="Emri T."/>
            <person name="Fekete E."/>
            <person name="Flipphi M."/>
            <person name="Freyberg S."/>
            <person name="Gallo A."/>
            <person name="Gournas C."/>
            <person name="Habgood R."/>
            <person name="Hainaut M."/>
            <person name="Harispe M.L."/>
            <person name="Henrissat B."/>
            <person name="Hilden K.S."/>
            <person name="Hope R."/>
            <person name="Hossain A."/>
            <person name="Karabika E."/>
            <person name="Karaffa L."/>
            <person name="Karanyi Z."/>
            <person name="Krasevec N."/>
            <person name="Kuo A."/>
            <person name="Kusch H."/>
            <person name="LaButti K."/>
            <person name="Lagendijk E.L."/>
            <person name="Lapidus A."/>
            <person name="Levasseur A."/>
            <person name="Lindquist E."/>
            <person name="Lipzen A."/>
            <person name="Logrieco A.F."/>
            <person name="MacCabe A."/>
            <person name="Maekelae M.R."/>
            <person name="Malavazi I."/>
            <person name="Melin P."/>
            <person name="Meyer V."/>
            <person name="Mielnichuk N."/>
            <person name="Miskei M."/>
            <person name="Molnar A.P."/>
            <person name="Mule G."/>
            <person name="Ngan C.Y."/>
            <person name="Orejas M."/>
            <person name="Orosz E."/>
            <person name="Ouedraogo J.P."/>
            <person name="Overkamp K.M."/>
            <person name="Park H.-S."/>
            <person name="Perrone G."/>
            <person name="Piumi F."/>
            <person name="Punt P.J."/>
            <person name="Ram A.F."/>
            <person name="Ramon A."/>
            <person name="Rauscher S."/>
            <person name="Record E."/>
            <person name="Riano-Pachon D.M."/>
            <person name="Robert V."/>
            <person name="Roehrig J."/>
            <person name="Ruller R."/>
            <person name="Salamov A."/>
            <person name="Salih N.S."/>
            <person name="Samson R.A."/>
            <person name="Sandor E."/>
            <person name="Sanguinetti M."/>
            <person name="Schuetze T."/>
            <person name="Sepcic K."/>
            <person name="Shelest E."/>
            <person name="Sherlock G."/>
            <person name="Sophianopoulou V."/>
            <person name="Squina F.M."/>
            <person name="Sun H."/>
            <person name="Susca A."/>
            <person name="Todd R.B."/>
            <person name="Tsang A."/>
            <person name="Unkles S.E."/>
            <person name="van de Wiele N."/>
            <person name="van Rossen-Uffink D."/>
            <person name="Oliveira J.V."/>
            <person name="Vesth T.C."/>
            <person name="Visser J."/>
            <person name="Yu J.-H."/>
            <person name="Zhou M."/>
            <person name="Andersen M.R."/>
            <person name="Archer D.B."/>
            <person name="Baker S.E."/>
            <person name="Benoit I."/>
            <person name="Brakhage A.A."/>
            <person name="Braus G.H."/>
            <person name="Fischer R."/>
            <person name="Frisvad J.C."/>
            <person name="Goldman G.H."/>
            <person name="Houbraken J."/>
            <person name="Oakley B."/>
            <person name="Pocsi I."/>
            <person name="Scazzocchio C."/>
            <person name="Seiboth B."/>
            <person name="vanKuyk P.A."/>
            <person name="Wortman J."/>
            <person name="Dyer P.S."/>
            <person name="Grigoriev I.V."/>
        </authorList>
    </citation>
    <scope>NUCLEOTIDE SEQUENCE [LARGE SCALE GENOMIC DNA]</scope>
    <source>
        <strain evidence="3">CBS 583.65</strain>
    </source>
</reference>
<dbReference type="OrthoDB" id="426718at2759"/>
<dbReference type="PANTHER" id="PTHR37490">
    <property type="entry name" value="EXPRESSED PROTEIN"/>
    <property type="match status" value="1"/>
</dbReference>
<evidence type="ECO:0008006" key="4">
    <source>
        <dbReference type="Google" id="ProtNLM"/>
    </source>
</evidence>
<keyword evidence="1" id="KW-0812">Transmembrane</keyword>
<evidence type="ECO:0000313" key="2">
    <source>
        <dbReference type="EMBL" id="OJJ06132.1"/>
    </source>
</evidence>
<dbReference type="AlphaFoldDB" id="A0A1L9PXG4"/>
<dbReference type="EMBL" id="KV878134">
    <property type="protein sequence ID" value="OJJ06132.1"/>
    <property type="molecule type" value="Genomic_DNA"/>
</dbReference>
<keyword evidence="3" id="KW-1185">Reference proteome</keyword>
<evidence type="ECO:0000256" key="1">
    <source>
        <dbReference type="SAM" id="Phobius"/>
    </source>
</evidence>
<evidence type="ECO:0000313" key="3">
    <source>
        <dbReference type="Proteomes" id="UP000184073"/>
    </source>
</evidence>
<dbReference type="Pfam" id="PF11913">
    <property type="entry name" value="DUF3431"/>
    <property type="match status" value="1"/>
</dbReference>
<proteinExistence type="predicted"/>
<feature type="transmembrane region" description="Helical" evidence="1">
    <location>
        <begin position="20"/>
        <end position="38"/>
    </location>
</feature>
<keyword evidence="1" id="KW-0472">Membrane</keyword>